<feature type="compositionally biased region" description="Acidic residues" evidence="11">
    <location>
        <begin position="535"/>
        <end position="563"/>
    </location>
</feature>
<evidence type="ECO:0000256" key="2">
    <source>
        <dbReference type="ARBA" id="ARBA00022517"/>
    </source>
</evidence>
<evidence type="ECO:0000256" key="5">
    <source>
        <dbReference type="ARBA" id="ARBA00022801"/>
    </source>
</evidence>
<feature type="compositionally biased region" description="Basic and acidic residues" evidence="11">
    <location>
        <begin position="777"/>
        <end position="789"/>
    </location>
</feature>
<evidence type="ECO:0000259" key="12">
    <source>
        <dbReference type="PROSITE" id="PS51714"/>
    </source>
</evidence>
<dbReference type="PROSITE" id="PS51714">
    <property type="entry name" value="G_BMS1"/>
    <property type="match status" value="1"/>
</dbReference>
<comment type="catalytic activity">
    <reaction evidence="9">
        <text>GTP + H2O = GDP + phosphate + H(+)</text>
        <dbReference type="Rhea" id="RHEA:19669"/>
        <dbReference type="ChEBI" id="CHEBI:15377"/>
        <dbReference type="ChEBI" id="CHEBI:15378"/>
        <dbReference type="ChEBI" id="CHEBI:37565"/>
        <dbReference type="ChEBI" id="CHEBI:43474"/>
        <dbReference type="ChEBI" id="CHEBI:58189"/>
    </reaction>
    <physiologicalReaction direction="left-to-right" evidence="9">
        <dbReference type="Rhea" id="RHEA:19670"/>
    </physiologicalReaction>
</comment>
<feature type="compositionally biased region" description="Acidic residues" evidence="11">
    <location>
        <begin position="585"/>
        <end position="594"/>
    </location>
</feature>
<keyword evidence="8" id="KW-0539">Nucleus</keyword>
<keyword evidence="5" id="KW-0378">Hydrolase</keyword>
<evidence type="ECO:0000256" key="3">
    <source>
        <dbReference type="ARBA" id="ARBA00022553"/>
    </source>
</evidence>
<evidence type="ECO:0000313" key="14">
    <source>
        <dbReference type="Proteomes" id="UP001174909"/>
    </source>
</evidence>
<dbReference type="CDD" id="cd01882">
    <property type="entry name" value="BMS1"/>
    <property type="match status" value="1"/>
</dbReference>
<feature type="domain" description="Bms1-type G" evidence="12">
    <location>
        <begin position="76"/>
        <end position="240"/>
    </location>
</feature>
<feature type="region of interest" description="Disordered" evidence="11">
    <location>
        <begin position="410"/>
        <end position="568"/>
    </location>
</feature>
<reference evidence="13" key="1">
    <citation type="submission" date="2023-03" db="EMBL/GenBank/DDBJ databases">
        <authorList>
            <person name="Steffen K."/>
            <person name="Cardenas P."/>
        </authorList>
    </citation>
    <scope>NUCLEOTIDE SEQUENCE</scope>
</reference>
<feature type="region of interest" description="Disordered" evidence="11">
    <location>
        <begin position="1177"/>
        <end position="1245"/>
    </location>
</feature>
<dbReference type="SMART" id="SM01362">
    <property type="entry name" value="DUF663"/>
    <property type="match status" value="1"/>
</dbReference>
<dbReference type="InterPro" id="IPR039761">
    <property type="entry name" value="Bms1/Tsr1"/>
</dbReference>
<feature type="region of interest" description="Disordered" evidence="11">
    <location>
        <begin position="763"/>
        <end position="812"/>
    </location>
</feature>
<feature type="compositionally biased region" description="Basic and acidic residues" evidence="11">
    <location>
        <begin position="1205"/>
        <end position="1233"/>
    </location>
</feature>
<evidence type="ECO:0000256" key="11">
    <source>
        <dbReference type="SAM" id="MobiDB-lite"/>
    </source>
</evidence>
<dbReference type="GO" id="GO:0034511">
    <property type="term" value="F:U3 snoRNA binding"/>
    <property type="evidence" value="ECO:0007669"/>
    <property type="project" value="TreeGrafter"/>
</dbReference>
<keyword evidence="14" id="KW-1185">Reference proteome</keyword>
<protein>
    <submittedName>
        <fullName evidence="13">Ribosome biogenesis protein BMS1 homolog</fullName>
    </submittedName>
</protein>
<keyword evidence="3" id="KW-0597">Phosphoprotein</keyword>
<feature type="compositionally biased region" description="Basic and acidic residues" evidence="11">
    <location>
        <begin position="26"/>
        <end position="35"/>
    </location>
</feature>
<dbReference type="GO" id="GO:0005524">
    <property type="term" value="F:ATP binding"/>
    <property type="evidence" value="ECO:0007669"/>
    <property type="project" value="UniProtKB-KW"/>
</dbReference>
<dbReference type="Gene3D" id="3.40.50.300">
    <property type="entry name" value="P-loop containing nucleotide triphosphate hydrolases"/>
    <property type="match status" value="1"/>
</dbReference>
<keyword evidence="6" id="KW-0067">ATP-binding</keyword>
<feature type="compositionally biased region" description="Basic residues" evidence="11">
    <location>
        <begin position="8"/>
        <end position="25"/>
    </location>
</feature>
<dbReference type="EMBL" id="CASHTH010003620">
    <property type="protein sequence ID" value="CAI8047205.1"/>
    <property type="molecule type" value="Genomic_DNA"/>
</dbReference>
<name>A0AA35TF75_GEOBA</name>
<evidence type="ECO:0000256" key="7">
    <source>
        <dbReference type="ARBA" id="ARBA00023134"/>
    </source>
</evidence>
<comment type="subcellular location">
    <subcellularLocation>
        <location evidence="1">Nucleus</location>
        <location evidence="1">Nucleolus</location>
    </subcellularLocation>
</comment>
<dbReference type="Pfam" id="PF04950">
    <property type="entry name" value="RIBIOP_C"/>
    <property type="match status" value="1"/>
</dbReference>
<dbReference type="GO" id="GO:0032040">
    <property type="term" value="C:small-subunit processome"/>
    <property type="evidence" value="ECO:0007669"/>
    <property type="project" value="UniProtKB-ARBA"/>
</dbReference>
<dbReference type="GO" id="GO:0003924">
    <property type="term" value="F:GTPase activity"/>
    <property type="evidence" value="ECO:0007669"/>
    <property type="project" value="TreeGrafter"/>
</dbReference>
<feature type="region of interest" description="Disordered" evidence="11">
    <location>
        <begin position="1"/>
        <end position="42"/>
    </location>
</feature>
<dbReference type="GO" id="GO:0000479">
    <property type="term" value="P:endonucleolytic cleavage of tricistronic rRNA transcript (SSU-rRNA, 5.8S rRNA, LSU-rRNA)"/>
    <property type="evidence" value="ECO:0007669"/>
    <property type="project" value="TreeGrafter"/>
</dbReference>
<accession>A0AA35TF75</accession>
<feature type="region of interest" description="Disordered" evidence="11">
    <location>
        <begin position="1119"/>
        <end position="1160"/>
    </location>
</feature>
<evidence type="ECO:0000256" key="8">
    <source>
        <dbReference type="ARBA" id="ARBA00023242"/>
    </source>
</evidence>
<dbReference type="InterPro" id="IPR007034">
    <property type="entry name" value="BMS1_TSR1_C"/>
</dbReference>
<dbReference type="AlphaFoldDB" id="A0AA35TF75"/>
<sequence length="1245" mass="140334">MEVTERTKAHRKRVSGPKAGKKKGKKTGENDDSGKNPKAFTFKSAVRAARAGRRKLDIAAKRQRVPEVDRTPLEPPPVCVAVVGPPKVGKTTLIRDLVRNFTRQTLTESKGPITVVSGKKRRLTLLECGSDLNTMLDVAKVADLVLLLVDASFGFEMETFEFLNILQVHGFPKVMGVLTHLDMFQSQKTLRKTKKRLKNRFWTEIYQGAKLFYLSGLIHGHYPKVEVHNLGRFISVMKFKPRHWQGSHAHILCDRMEDLTHPDTIQQRSKCDRMISLYGYVRGTNLRPDSTVHIPGCGDFPLSSASVLPDPCPLPEQNKKRSLNEKEKMIYAPMAGVGGVVYDKDAVYIELAGSHANEEKDTTTSRLLSSLIGARHPLDQKMRNAELVLMEGGAPLLGGCEDGEGVRQRRAVPDEDGGSQSGGEGDVDTQSDSETETSSDEDLGKLSAGTRQRARPQSNRNTARRMKRGEEVREVEESQSLSSADSCGSSGEGGRVTSCDGADGRLSGGVASEDDEEEKDDDDERRESGRCFFDGEAEEVWSGESSEEEMEWSGESGEEEEEGGFVLGQCREMGYSGRRCVELESSCEDEGEEREGEKDKETAEEGSDDGANREGSESGESEKESGGEDSEGETCSQLPSHLRWKEGLVEKARQGFEQRLNSSRYLHKLIYCDSLPPSSGDTEERKEGEEEEEELGGLFHVARRERQSELHSEDSSLVTQQLTRDWMVCVAAVKRSQFVTGSWGEGDAAALLQEDQEEEFGDFEDLETGEGFGQETTEGKDKEGEEDQRLKKKKEQKAEFDVQYDDDEGGGYYDDLKKEATEQAETNRSEFTGLREEVRVQYEGLRPGSYVRMEIKGVSCEFVENFDPRYPVLVGELLAGEERLGFMKVRLKKHRWHRRVLKSRDPLILSVGWRRVQVTPVYCVEEHNMRQRMLKYTPEHMHCVACLYGPVTSPGTGFLGVQSVSSVDADFRVAASGVVLEMNKASDIVKKLKLTGTPYKIFKNTAFIKGMFSSALECAKFEGAALQTVSGVRGQLKKALRSPDGAFRATFEDRVLMSDIVFMRTWYPVTVPRYCNQVTSLLERDKTSWRGMRTVGQIRHEVGTNPPVRKDSLYRPIEREQRRFNPVRVPSALQKQLPFKSKPKNREKRTRQSLSSKRAVVLERQEKRALTLLQQLTTLQRDKERRRREKAKESKQRRATAMAGEDAKREKKTRELRREFYRERGKAEREPAAKRHRKTNKPADQ</sequence>
<keyword evidence="2" id="KW-0690">Ribosome biogenesis</keyword>
<feature type="compositionally biased region" description="Low complexity" evidence="11">
    <location>
        <begin position="478"/>
        <end position="489"/>
    </location>
</feature>
<dbReference type="SUPFAM" id="SSF52540">
    <property type="entry name" value="P-loop containing nucleoside triphosphate hydrolases"/>
    <property type="match status" value="1"/>
</dbReference>
<comment type="similarity">
    <text evidence="10">Belongs to the TRAFAC class translation factor GTPase superfamily. Bms1-like GTPase family. BMS1 subfamily.</text>
</comment>
<evidence type="ECO:0000256" key="6">
    <source>
        <dbReference type="ARBA" id="ARBA00022840"/>
    </source>
</evidence>
<dbReference type="Pfam" id="PF08142">
    <property type="entry name" value="AARP2CN"/>
    <property type="match status" value="1"/>
</dbReference>
<dbReference type="InterPro" id="IPR012948">
    <property type="entry name" value="AARP2CN"/>
</dbReference>
<dbReference type="PANTHER" id="PTHR12858">
    <property type="entry name" value="RIBOSOME BIOGENESIS PROTEIN"/>
    <property type="match status" value="1"/>
</dbReference>
<dbReference type="FunFam" id="3.40.50.300:FF:000105">
    <property type="entry name" value="BMS1 ribosome biogenesis factor"/>
    <property type="match status" value="1"/>
</dbReference>
<dbReference type="Proteomes" id="UP001174909">
    <property type="component" value="Unassembled WGS sequence"/>
</dbReference>
<keyword evidence="7" id="KW-0342">GTP-binding</keyword>
<feature type="compositionally biased region" description="Acidic residues" evidence="11">
    <location>
        <begin position="425"/>
        <end position="441"/>
    </location>
</feature>
<evidence type="ECO:0000256" key="1">
    <source>
        <dbReference type="ARBA" id="ARBA00004604"/>
    </source>
</evidence>
<dbReference type="InterPro" id="IPR030387">
    <property type="entry name" value="G_Bms1/Tsr1_dom"/>
</dbReference>
<feature type="compositionally biased region" description="Basic residues" evidence="11">
    <location>
        <begin position="1141"/>
        <end position="1151"/>
    </location>
</feature>
<dbReference type="GO" id="GO:0000462">
    <property type="term" value="P:maturation of SSU-rRNA from tricistronic rRNA transcript (SSU-rRNA, 5.8S rRNA, LSU-rRNA)"/>
    <property type="evidence" value="ECO:0007669"/>
    <property type="project" value="TreeGrafter"/>
</dbReference>
<feature type="compositionally biased region" description="Acidic residues" evidence="11">
    <location>
        <begin position="512"/>
        <end position="524"/>
    </location>
</feature>
<dbReference type="InterPro" id="IPR037875">
    <property type="entry name" value="Bms1_N"/>
</dbReference>
<evidence type="ECO:0000256" key="10">
    <source>
        <dbReference type="ARBA" id="ARBA00061391"/>
    </source>
</evidence>
<feature type="region of interest" description="Disordered" evidence="11">
    <location>
        <begin position="671"/>
        <end position="697"/>
    </location>
</feature>
<feature type="compositionally biased region" description="Basic and acidic residues" evidence="11">
    <location>
        <begin position="610"/>
        <end position="626"/>
    </location>
</feature>
<keyword evidence="4" id="KW-0547">Nucleotide-binding</keyword>
<dbReference type="GO" id="GO:0030686">
    <property type="term" value="C:90S preribosome"/>
    <property type="evidence" value="ECO:0007669"/>
    <property type="project" value="TreeGrafter"/>
</dbReference>
<dbReference type="SMART" id="SM00785">
    <property type="entry name" value="AARP2CN"/>
    <property type="match status" value="1"/>
</dbReference>
<evidence type="ECO:0000256" key="9">
    <source>
        <dbReference type="ARBA" id="ARBA00049117"/>
    </source>
</evidence>
<dbReference type="GO" id="GO:0005525">
    <property type="term" value="F:GTP binding"/>
    <property type="evidence" value="ECO:0007669"/>
    <property type="project" value="UniProtKB-KW"/>
</dbReference>
<dbReference type="PANTHER" id="PTHR12858:SF2">
    <property type="entry name" value="RIBOSOME BIOGENESIS PROTEIN BMS1 HOMOLOG"/>
    <property type="match status" value="1"/>
</dbReference>
<proteinExistence type="inferred from homology"/>
<evidence type="ECO:0000313" key="13">
    <source>
        <dbReference type="EMBL" id="CAI8047205.1"/>
    </source>
</evidence>
<gene>
    <name evidence="13" type="ORF">GBAR_LOCUS26086</name>
</gene>
<dbReference type="InterPro" id="IPR027417">
    <property type="entry name" value="P-loop_NTPase"/>
</dbReference>
<comment type="caution">
    <text evidence="13">The sequence shown here is derived from an EMBL/GenBank/DDBJ whole genome shotgun (WGS) entry which is preliminary data.</text>
</comment>
<organism evidence="13 14">
    <name type="scientific">Geodia barretti</name>
    <name type="common">Barrett's horny sponge</name>
    <dbReference type="NCBI Taxonomy" id="519541"/>
    <lineage>
        <taxon>Eukaryota</taxon>
        <taxon>Metazoa</taxon>
        <taxon>Porifera</taxon>
        <taxon>Demospongiae</taxon>
        <taxon>Heteroscleromorpha</taxon>
        <taxon>Tetractinellida</taxon>
        <taxon>Astrophorina</taxon>
        <taxon>Geodiidae</taxon>
        <taxon>Geodia</taxon>
    </lineage>
</organism>
<dbReference type="Pfam" id="PF22298">
    <property type="entry name" value="Tsr1_G-like"/>
    <property type="match status" value="1"/>
</dbReference>
<feature type="compositionally biased region" description="Basic residues" evidence="11">
    <location>
        <begin position="1234"/>
        <end position="1245"/>
    </location>
</feature>
<dbReference type="GO" id="GO:0005654">
    <property type="term" value="C:nucleoplasm"/>
    <property type="evidence" value="ECO:0007669"/>
    <property type="project" value="UniProtKB-ARBA"/>
</dbReference>
<evidence type="ECO:0000256" key="4">
    <source>
        <dbReference type="ARBA" id="ARBA00022741"/>
    </source>
</evidence>
<feature type="region of interest" description="Disordered" evidence="11">
    <location>
        <begin position="582"/>
        <end position="641"/>
    </location>
</feature>